<evidence type="ECO:0008006" key="4">
    <source>
        <dbReference type="Google" id="ProtNLM"/>
    </source>
</evidence>
<sequence>MAIGFRSSSSAVPNTNGDVEGSTVSCPRPTGVQAGDLLVAFVARSQTSASTTSFSASGWTVAGFFAGSSSYGPVAVMWRAAGSSEASSYTFTSNGFADLDQFIVHILAFTGASTTDPILVTPAKNDAGSNSSSVTAPSISLPSAGVLLCWFAAIHYTESSVSLSTPSGMTERVDAGGVWLHPSTCTEDRSSGSTGTRTATYSGGTTAHPPRGVSLAIREGSQTVTPTSIASAEAFGTPTLLGTSFLNVTSIASAEAFGTLVIDHVKVRPVGIISAEAFGLPTAVPGPATVAPDGIGTAEAFGYPWLRTTVNLAGQKGVVRRGVTYDLVMVARIPAASGPPTFLEIDSIVWSGLSWAEELSKPPRLDVSVSETTLSEAALQRIARPRELPSELHLYRGSKLVHAGPLMNWQQQGETLTLYGLGLLGYANYWMIESDLVFSQTDQFTIAKSLVDHWQGLEYGHYGIDTSQVGESGVLRDATYLAKEEHNIGKRLEELGRRQNGFDVDVDPITRALQLHYPIKGVDRSTGPDAIIFDGSNITSADVAGSVAPQDVASEAYGTGTSQDSSIRSVKSNLDVRAQFGRCGVAASFDGVSVQGTLDDHTQALLDARAEALIIPGPDVRVTPDVDPTTYSVGDTISYVLSGRLGVQGAFRLRKRTIKVSNTGRELASFEFA</sequence>
<feature type="compositionally biased region" description="Low complexity" evidence="1">
    <location>
        <begin position="191"/>
        <end position="207"/>
    </location>
</feature>
<evidence type="ECO:0000256" key="1">
    <source>
        <dbReference type="SAM" id="MobiDB-lite"/>
    </source>
</evidence>
<evidence type="ECO:0000313" key="3">
    <source>
        <dbReference type="Proteomes" id="UP001519295"/>
    </source>
</evidence>
<dbReference type="RefSeq" id="WP_210033281.1">
    <property type="nucleotide sequence ID" value="NZ_JAGINU010000001.1"/>
</dbReference>
<accession>A0ABS4W1Y5</accession>
<comment type="caution">
    <text evidence="2">The sequence shown here is derived from an EMBL/GenBank/DDBJ whole genome shotgun (WGS) entry which is preliminary data.</text>
</comment>
<reference evidence="2 3" key="1">
    <citation type="submission" date="2021-03" db="EMBL/GenBank/DDBJ databases">
        <title>Sequencing the genomes of 1000 actinobacteria strains.</title>
        <authorList>
            <person name="Klenk H.-P."/>
        </authorList>
    </citation>
    <scope>NUCLEOTIDE SEQUENCE [LARGE SCALE GENOMIC DNA]</scope>
    <source>
        <strain evidence="2 3">DSM 45256</strain>
    </source>
</reference>
<dbReference type="Proteomes" id="UP001519295">
    <property type="component" value="Unassembled WGS sequence"/>
</dbReference>
<proteinExistence type="predicted"/>
<feature type="region of interest" description="Disordered" evidence="1">
    <location>
        <begin position="1"/>
        <end position="26"/>
    </location>
</feature>
<name>A0ABS4W1Y5_9PSEU</name>
<dbReference type="EMBL" id="JAGINU010000001">
    <property type="protein sequence ID" value="MBP2370214.1"/>
    <property type="molecule type" value="Genomic_DNA"/>
</dbReference>
<protein>
    <recommendedName>
        <fullName evidence="4">DUF4815 domain-containing protein</fullName>
    </recommendedName>
</protein>
<feature type="region of interest" description="Disordered" evidence="1">
    <location>
        <begin position="184"/>
        <end position="211"/>
    </location>
</feature>
<keyword evidence="3" id="KW-1185">Reference proteome</keyword>
<organism evidence="2 3">
    <name type="scientific">Pseudonocardia parietis</name>
    <dbReference type="NCBI Taxonomy" id="570936"/>
    <lineage>
        <taxon>Bacteria</taxon>
        <taxon>Bacillati</taxon>
        <taxon>Actinomycetota</taxon>
        <taxon>Actinomycetes</taxon>
        <taxon>Pseudonocardiales</taxon>
        <taxon>Pseudonocardiaceae</taxon>
        <taxon>Pseudonocardia</taxon>
    </lineage>
</organism>
<feature type="compositionally biased region" description="Polar residues" evidence="1">
    <location>
        <begin position="1"/>
        <end position="25"/>
    </location>
</feature>
<evidence type="ECO:0000313" key="2">
    <source>
        <dbReference type="EMBL" id="MBP2370214.1"/>
    </source>
</evidence>
<gene>
    <name evidence="2" type="ORF">JOF36_005910</name>
</gene>